<accession>A0A2A7U2R7</accession>
<dbReference type="EMBL" id="PDDV01000013">
    <property type="protein sequence ID" value="PEH72619.1"/>
    <property type="molecule type" value="Genomic_DNA"/>
</dbReference>
<evidence type="ECO:0000313" key="1">
    <source>
        <dbReference type="EMBL" id="PEH72619.1"/>
    </source>
</evidence>
<protein>
    <submittedName>
        <fullName evidence="1">Uncharacterized protein</fullName>
    </submittedName>
</protein>
<evidence type="ECO:0000313" key="2">
    <source>
        <dbReference type="Proteomes" id="UP000219788"/>
    </source>
</evidence>
<name>A0A2A7U2R7_EDWTA</name>
<reference evidence="2" key="1">
    <citation type="submission" date="2017-09" db="EMBL/GenBank/DDBJ databases">
        <title>FDA dAtabase for Regulatory Grade micrObial Sequences (FDA-ARGOS): Supporting development and validation of Infectious Disease Dx tests.</title>
        <authorList>
            <person name="Goldberg B."/>
            <person name="Campos J."/>
            <person name="Tallon L."/>
            <person name="Sadzewicz L."/>
            <person name="Ott S."/>
            <person name="Zhao X."/>
            <person name="Nagaraj S."/>
            <person name="Vavikolanu K."/>
            <person name="Aluvathingal J."/>
            <person name="Nadendla S."/>
            <person name="Geyer C."/>
            <person name="Sichtig H."/>
        </authorList>
    </citation>
    <scope>NUCLEOTIDE SEQUENCE [LARGE SCALE GENOMIC DNA]</scope>
    <source>
        <strain evidence="2">FDAARGOS_370</strain>
    </source>
</reference>
<dbReference type="AlphaFoldDB" id="A0A2A7U2R7"/>
<comment type="caution">
    <text evidence="1">The sequence shown here is derived from an EMBL/GenBank/DDBJ whole genome shotgun (WGS) entry which is preliminary data.</text>
</comment>
<sequence length="168" mass="18902">MVDVSAAFTVIKEVFGLLNVVNGAKSDYEIKAATSEIQGKLITLQNDCFALGDMIRAKEAEVVAFKAQIAEFEYFKQQVEGYILDKLDSGTLVYAKRHTINGAETMVYLCPNCFTKRIISILQPIVISSDFRFHKSRCLSCEHEFTMNKNDGYRSPASRYMSNSGWSL</sequence>
<dbReference type="RefSeq" id="WP_098143166.1">
    <property type="nucleotide sequence ID" value="NZ_PDDV01000013.1"/>
</dbReference>
<proteinExistence type="predicted"/>
<dbReference type="Proteomes" id="UP000219788">
    <property type="component" value="Unassembled WGS sequence"/>
</dbReference>
<organism evidence="1 2">
    <name type="scientific">Edwardsiella tarda</name>
    <dbReference type="NCBI Taxonomy" id="636"/>
    <lineage>
        <taxon>Bacteria</taxon>
        <taxon>Pseudomonadati</taxon>
        <taxon>Pseudomonadota</taxon>
        <taxon>Gammaproteobacteria</taxon>
        <taxon>Enterobacterales</taxon>
        <taxon>Hafniaceae</taxon>
        <taxon>Edwardsiella</taxon>
    </lineage>
</organism>
<gene>
    <name evidence="1" type="ORF">CRM76_12110</name>
</gene>